<keyword evidence="5 6" id="KW-0472">Membrane</keyword>
<dbReference type="InterPro" id="IPR021940">
    <property type="entry name" value="CER1-like_C"/>
</dbReference>
<evidence type="ECO:0000256" key="6">
    <source>
        <dbReference type="SAM" id="Phobius"/>
    </source>
</evidence>
<dbReference type="OrthoDB" id="408954at2759"/>
<evidence type="ECO:0000256" key="2">
    <source>
        <dbReference type="ARBA" id="ARBA00009324"/>
    </source>
</evidence>
<dbReference type="GO" id="GO:0008610">
    <property type="term" value="P:lipid biosynthetic process"/>
    <property type="evidence" value="ECO:0007669"/>
    <property type="project" value="InterPro"/>
</dbReference>
<dbReference type="Gene3D" id="3.40.50.720">
    <property type="entry name" value="NAD(P)-binding Rossmann-like Domain"/>
    <property type="match status" value="1"/>
</dbReference>
<dbReference type="Pfam" id="PF04116">
    <property type="entry name" value="FA_hydroxylase"/>
    <property type="match status" value="1"/>
</dbReference>
<proteinExistence type="inferred from homology"/>
<dbReference type="InterPro" id="IPR006694">
    <property type="entry name" value="Fatty_acid_hydroxylase"/>
</dbReference>
<keyword evidence="4 6" id="KW-1133">Transmembrane helix</keyword>
<comment type="similarity">
    <text evidence="2">Belongs to the sterol desaturase family.</text>
</comment>
<accession>A0A835DDL8</accession>
<evidence type="ECO:0000256" key="5">
    <source>
        <dbReference type="ARBA" id="ARBA00023136"/>
    </source>
</evidence>
<dbReference type="Proteomes" id="UP000655225">
    <property type="component" value="Unassembled WGS sequence"/>
</dbReference>
<evidence type="ECO:0000259" key="7">
    <source>
        <dbReference type="Pfam" id="PF04116"/>
    </source>
</evidence>
<dbReference type="SUPFAM" id="SSF51735">
    <property type="entry name" value="NAD(P)-binding Rossmann-fold domains"/>
    <property type="match status" value="1"/>
</dbReference>
<feature type="transmembrane region" description="Helical" evidence="6">
    <location>
        <begin position="378"/>
        <end position="408"/>
    </location>
</feature>
<feature type="transmembrane region" description="Helical" evidence="6">
    <location>
        <begin position="524"/>
        <end position="543"/>
    </location>
</feature>
<organism evidence="9 10">
    <name type="scientific">Tetracentron sinense</name>
    <name type="common">Spur-leaf</name>
    <dbReference type="NCBI Taxonomy" id="13715"/>
    <lineage>
        <taxon>Eukaryota</taxon>
        <taxon>Viridiplantae</taxon>
        <taxon>Streptophyta</taxon>
        <taxon>Embryophyta</taxon>
        <taxon>Tracheophyta</taxon>
        <taxon>Spermatophyta</taxon>
        <taxon>Magnoliopsida</taxon>
        <taxon>Trochodendrales</taxon>
        <taxon>Trochodendraceae</taxon>
        <taxon>Tetracentron</taxon>
    </lineage>
</organism>
<dbReference type="AlphaFoldDB" id="A0A835DDL8"/>
<evidence type="ECO:0000259" key="8">
    <source>
        <dbReference type="Pfam" id="PF12076"/>
    </source>
</evidence>
<dbReference type="Pfam" id="PF12076">
    <property type="entry name" value="CER1-like_C"/>
    <property type="match status" value="1"/>
</dbReference>
<keyword evidence="10" id="KW-1185">Reference proteome</keyword>
<dbReference type="OMA" id="HQIDAEW"/>
<dbReference type="GO" id="GO:0016491">
    <property type="term" value="F:oxidoreductase activity"/>
    <property type="evidence" value="ECO:0007669"/>
    <property type="project" value="InterPro"/>
</dbReference>
<name>A0A835DDL8_TETSI</name>
<feature type="domain" description="Fatty acid hydroxylase" evidence="7">
    <location>
        <begin position="328"/>
        <end position="468"/>
    </location>
</feature>
<feature type="domain" description="Very-long-chain aldehyde decarbonylase CER1-like C-terminal" evidence="8">
    <location>
        <begin position="650"/>
        <end position="820"/>
    </location>
</feature>
<dbReference type="PANTHER" id="PTHR11863">
    <property type="entry name" value="STEROL DESATURASE"/>
    <property type="match status" value="1"/>
</dbReference>
<dbReference type="EMBL" id="JABCRI010000009">
    <property type="protein sequence ID" value="KAF8400443.1"/>
    <property type="molecule type" value="Genomic_DNA"/>
</dbReference>
<evidence type="ECO:0000313" key="9">
    <source>
        <dbReference type="EMBL" id="KAF8400443.1"/>
    </source>
</evidence>
<comment type="caution">
    <text evidence="9">The sequence shown here is derived from an EMBL/GenBank/DDBJ whole genome shotgun (WGS) entry which is preliminary data.</text>
</comment>
<dbReference type="GO" id="GO:0016020">
    <property type="term" value="C:membrane"/>
    <property type="evidence" value="ECO:0007669"/>
    <property type="project" value="UniProtKB-SubCell"/>
</dbReference>
<comment type="subcellular location">
    <subcellularLocation>
        <location evidence="1">Membrane</location>
        <topology evidence="1">Multi-pass membrane protein</topology>
    </subcellularLocation>
</comment>
<gene>
    <name evidence="9" type="ORF">HHK36_013741</name>
</gene>
<dbReference type="InterPro" id="IPR050307">
    <property type="entry name" value="Sterol_Desaturase_Related"/>
</dbReference>
<sequence>MESSSSPPFNGLTNTPSAPTNLHGIAHNIEFVAPSSPASCSIDPPLGIEASHDLGPPPCHVSLINHCNLHIILVHLHVMSWINHHNLHLKFPNVDDIGRKPVAPPSSPAPTSPVPFTAATTPPVALSKSTISTTDPSQHQSSDLLSPAIFRVFAFGYGFPAIIFTRRVPTLLSGFFLPLRLRPSSTIILSGEVILSGKFLHFQPLTYLRSVDTLASQYLLYGPLLAKILYSWVWEDIQKDNWCLHILIICSLRGLIYQLWSSYCNMLFLTRNRRILQQGVDFKQIDREWDWDNFLILQAFIASIACYSLPFLTDLPLWNTRGFTYALILHMGVSEPLYYWTHRYFHSDYLFTHYHSLHHASAVPQSFTAGNATLLEHLILSVVIGVPILGASLIGSGSISMIYIYVLIFDFLRCLGHSNVEIVPHFLFETFPFLRYLLYTPTYHSLHHTEMGTNFCLFMPLYDALGKTLNNKSWELHRKIISGSGKNGSIPDFVFLAHVVDFISAMHVPFVIRSFSSLPFSTRIFLIPMWPFSVIVMLVMWAYSKTFLITFYNLRGRLHQTWAVPRFGFQYFLPFARDGINNHIEEAILRANRLGVKVISLAALNKNEALNGGGTLFVNKHPNLRVRVVHGNTLTAAVILNEIPDTVKEVFLTGATSKLGRAIALYLCRRRIRVLMLTLSTERFQNIQKEAPMDCQNFLVQVTKYQAAQTCKTWIVGKWTTPREQSWAPTGTHFHQFVVPPIFSFRKDCTYGNLAAMKLPEDVQGLGSCEYTMERGVVHACHAGGVVHLLEGWTHHEVGALDVDRIDLVWKAALKHGLKPV</sequence>
<reference evidence="9 10" key="1">
    <citation type="submission" date="2020-04" db="EMBL/GenBank/DDBJ databases">
        <title>Plant Genome Project.</title>
        <authorList>
            <person name="Zhang R.-G."/>
        </authorList>
    </citation>
    <scope>NUCLEOTIDE SEQUENCE [LARGE SCALE GENOMIC DNA]</scope>
    <source>
        <strain evidence="9">YNK0</strain>
        <tissue evidence="9">Leaf</tissue>
    </source>
</reference>
<keyword evidence="3 6" id="KW-0812">Transmembrane</keyword>
<evidence type="ECO:0000256" key="1">
    <source>
        <dbReference type="ARBA" id="ARBA00004141"/>
    </source>
</evidence>
<evidence type="ECO:0000313" key="10">
    <source>
        <dbReference type="Proteomes" id="UP000655225"/>
    </source>
</evidence>
<evidence type="ECO:0000256" key="4">
    <source>
        <dbReference type="ARBA" id="ARBA00022989"/>
    </source>
</evidence>
<dbReference type="GO" id="GO:0005506">
    <property type="term" value="F:iron ion binding"/>
    <property type="evidence" value="ECO:0007669"/>
    <property type="project" value="InterPro"/>
</dbReference>
<protein>
    <submittedName>
        <fullName evidence="9">Uncharacterized protein</fullName>
    </submittedName>
</protein>
<evidence type="ECO:0000256" key="3">
    <source>
        <dbReference type="ARBA" id="ARBA00022692"/>
    </source>
</evidence>
<dbReference type="InterPro" id="IPR036291">
    <property type="entry name" value="NAD(P)-bd_dom_sf"/>
</dbReference>